<gene>
    <name evidence="7" type="ORF">PFFVO_05521</name>
</gene>
<feature type="compositionally biased region" description="Basic residues" evidence="5">
    <location>
        <begin position="421"/>
        <end position="448"/>
    </location>
</feature>
<dbReference type="SUPFAM" id="SSF55781">
    <property type="entry name" value="GAF domain-like"/>
    <property type="match status" value="1"/>
</dbReference>
<comment type="subcellular location">
    <subcellularLocation>
        <location evidence="1">Membrane</location>
        <topology evidence="1">Multi-pass membrane protein</topology>
    </subcellularLocation>
</comment>
<dbReference type="AlphaFoldDB" id="A0A024UYB1"/>
<dbReference type="GO" id="GO:0005739">
    <property type="term" value="C:mitochondrion"/>
    <property type="evidence" value="ECO:0007669"/>
    <property type="project" value="TreeGrafter"/>
</dbReference>
<evidence type="ECO:0000313" key="7">
    <source>
        <dbReference type="EMBL" id="ETW15227.1"/>
    </source>
</evidence>
<evidence type="ECO:0000313" key="8">
    <source>
        <dbReference type="Proteomes" id="UP000030690"/>
    </source>
</evidence>
<dbReference type="InterPro" id="IPR029016">
    <property type="entry name" value="GAF-like_dom_sf"/>
</dbReference>
<feature type="region of interest" description="Disordered" evidence="5">
    <location>
        <begin position="419"/>
        <end position="448"/>
    </location>
</feature>
<organism evidence="7 8">
    <name type="scientific">Plasmodium falciparum Vietnam Oak-Knoll</name>
    <name type="common">FVO</name>
    <dbReference type="NCBI Taxonomy" id="1036723"/>
    <lineage>
        <taxon>Eukaryota</taxon>
        <taxon>Sar</taxon>
        <taxon>Alveolata</taxon>
        <taxon>Apicomplexa</taxon>
        <taxon>Aconoidasida</taxon>
        <taxon>Haemosporida</taxon>
        <taxon>Plasmodiidae</taxon>
        <taxon>Plasmodium</taxon>
        <taxon>Plasmodium (Laverania)</taxon>
    </lineage>
</organism>
<dbReference type="Pfam" id="PF10507">
    <property type="entry name" value="TMEM65"/>
    <property type="match status" value="1"/>
</dbReference>
<keyword evidence="3 6" id="KW-1133">Transmembrane helix</keyword>
<evidence type="ECO:0000256" key="3">
    <source>
        <dbReference type="ARBA" id="ARBA00022989"/>
    </source>
</evidence>
<dbReference type="Gene3D" id="3.30.450.40">
    <property type="match status" value="1"/>
</dbReference>
<evidence type="ECO:0008006" key="9">
    <source>
        <dbReference type="Google" id="ProtNLM"/>
    </source>
</evidence>
<dbReference type="InterPro" id="IPR019537">
    <property type="entry name" value="TMEM65"/>
</dbReference>
<keyword evidence="2 6" id="KW-0812">Transmembrane</keyword>
<dbReference type="PANTHER" id="PTHR21706:SF15">
    <property type="entry name" value="TRANSMEMBRANE PROTEIN 65"/>
    <property type="match status" value="1"/>
</dbReference>
<evidence type="ECO:0000256" key="1">
    <source>
        <dbReference type="ARBA" id="ARBA00004141"/>
    </source>
</evidence>
<name>A0A024UYB1_PLAFA</name>
<evidence type="ECO:0000256" key="6">
    <source>
        <dbReference type="SAM" id="Phobius"/>
    </source>
</evidence>
<feature type="transmembrane region" description="Helical" evidence="6">
    <location>
        <begin position="297"/>
        <end position="314"/>
    </location>
</feature>
<dbReference type="PANTHER" id="PTHR21706">
    <property type="entry name" value="TRANSMEMBRANE PROTEIN 65"/>
    <property type="match status" value="1"/>
</dbReference>
<sequence>MYVKHFSKFPNRTFFYKQKKRKYIFFTSNKYFVHNHTKINSCLYHKNIHKNYYPFYKIMSPIIYKKKITHVNNIQSIDTKGKKKILEGYKEIDTKGKKINKINIMDNILSMKNMNRINNTNTIIYIINKRLFNNNIKYIYSNKKKKKNDHLNYFNNNMRQIRKILFLQKYSNILQTKKYIIKSIMKHNKIKYHHHIYVLHKLSNHNYTTNLFLSLNDGHYIKKKKEQMKIQQRDQNKIEIKKNINPPYGQYNNSHDNIYNNNNNKYDHHQNYHKPSEKMIEEKIHDKNEMNIKRNDLLLVALSGCIPFICFGFVDNSFMIISGDLFDSSFCTYLGFSTMAAAGLGNLTSDVLGIFIGGYIEKIIVYIGFPKINLTNKQLKMNRTRRYYYSGSAIGIAIGCLLGMIPLLFIDNNKLEERKNQEKKKKKKKKNYRRKEKYKKKKKKKKKKKNFYYKSNDYYIKIATYISKQLPTYIHSKYAFLFIPDHNNMNFNSIYNHNIFQTSLNVGLISHVYQNKKTINYQKNDKNINTNVRNTFKYKHNNNNNNDLPDHININTYDNTYVEKIVNDTHIIIDKNKIDIQQILAVPVLSIDGNVEAVIAVINSEDNLSFNHNDVVFLNMLSSHLSYDLENEEDLSDMLK</sequence>
<evidence type="ECO:0000256" key="5">
    <source>
        <dbReference type="SAM" id="MobiDB-lite"/>
    </source>
</evidence>
<feature type="transmembrane region" description="Helical" evidence="6">
    <location>
        <begin position="387"/>
        <end position="410"/>
    </location>
</feature>
<proteinExistence type="predicted"/>
<dbReference type="OrthoDB" id="430821at2759"/>
<accession>A0A024UYB1</accession>
<feature type="transmembrane region" description="Helical" evidence="6">
    <location>
        <begin position="334"/>
        <end position="360"/>
    </location>
</feature>
<keyword evidence="4 6" id="KW-0472">Membrane</keyword>
<dbReference type="Proteomes" id="UP000030690">
    <property type="component" value="Unassembled WGS sequence"/>
</dbReference>
<evidence type="ECO:0000256" key="2">
    <source>
        <dbReference type="ARBA" id="ARBA00022692"/>
    </source>
</evidence>
<reference evidence="7 8" key="2">
    <citation type="submission" date="2013-02" db="EMBL/GenBank/DDBJ databases">
        <title>The Genome Sequence of Plasmodium falciparum Vietnam Oak-Knoll (FVO).</title>
        <authorList>
            <consortium name="The Broad Institute Genome Sequencing Platform"/>
            <consortium name="The Broad Institute Genome Sequencing Center for Infectious Disease"/>
            <person name="Neafsey D."/>
            <person name="Cheeseman I."/>
            <person name="Volkman S."/>
            <person name="Adams J."/>
            <person name="Walker B."/>
            <person name="Young S.K."/>
            <person name="Zeng Q."/>
            <person name="Gargeya S."/>
            <person name="Fitzgerald M."/>
            <person name="Haas B."/>
            <person name="Abouelleil A."/>
            <person name="Alvarado L."/>
            <person name="Arachchi H.M."/>
            <person name="Berlin A.M."/>
            <person name="Chapman S.B."/>
            <person name="Dewar J."/>
            <person name="Goldberg J."/>
            <person name="Griggs A."/>
            <person name="Gujja S."/>
            <person name="Hansen M."/>
            <person name="Howarth C."/>
            <person name="Imamovic A."/>
            <person name="Larimer J."/>
            <person name="McCowan C."/>
            <person name="Murphy C."/>
            <person name="Neiman D."/>
            <person name="Pearson M."/>
            <person name="Priest M."/>
            <person name="Roberts A."/>
            <person name="Saif S."/>
            <person name="Shea T."/>
            <person name="Sisk P."/>
            <person name="Sykes S."/>
            <person name="Wortman J."/>
            <person name="Nusbaum C."/>
            <person name="Birren B."/>
        </authorList>
    </citation>
    <scope>NUCLEOTIDE SEQUENCE [LARGE SCALE GENOMIC DNA]</scope>
    <source>
        <strain evidence="8">Vietnam Oak-Knoll (FVO)</strain>
    </source>
</reference>
<dbReference type="EMBL" id="KI925184">
    <property type="protein sequence ID" value="ETW15227.1"/>
    <property type="molecule type" value="Genomic_DNA"/>
</dbReference>
<reference evidence="7 8" key="1">
    <citation type="submission" date="2013-02" db="EMBL/GenBank/DDBJ databases">
        <title>The Genome Annotation of Plasmodium falciparum Vietnam Oak-Knoll (FVO).</title>
        <authorList>
            <consortium name="The Broad Institute Genome Sequencing Platform"/>
            <consortium name="The Broad Institute Genome Sequencing Center for Infectious Disease"/>
            <person name="Neafsey D."/>
            <person name="Hoffman S."/>
            <person name="Volkman S."/>
            <person name="Rosenthal P."/>
            <person name="Walker B."/>
            <person name="Young S.K."/>
            <person name="Zeng Q."/>
            <person name="Gargeya S."/>
            <person name="Fitzgerald M."/>
            <person name="Haas B."/>
            <person name="Abouelleil A."/>
            <person name="Allen A.W."/>
            <person name="Alvarado L."/>
            <person name="Arachchi H.M."/>
            <person name="Berlin A.M."/>
            <person name="Chapman S.B."/>
            <person name="Gainer-Dewar J."/>
            <person name="Goldberg J."/>
            <person name="Griggs A."/>
            <person name="Gujja S."/>
            <person name="Hansen M."/>
            <person name="Howarth C."/>
            <person name="Imamovic A."/>
            <person name="Ireland A."/>
            <person name="Larimer J."/>
            <person name="McCowan C."/>
            <person name="Murphy C."/>
            <person name="Pearson M."/>
            <person name="Poon T.W."/>
            <person name="Priest M."/>
            <person name="Roberts A."/>
            <person name="Saif S."/>
            <person name="Shea T."/>
            <person name="Sisk P."/>
            <person name="Sykes S."/>
            <person name="Wortman J."/>
            <person name="Nusbaum C."/>
            <person name="Birren B."/>
        </authorList>
    </citation>
    <scope>NUCLEOTIDE SEQUENCE [LARGE SCALE GENOMIC DNA]</scope>
    <source>
        <strain evidence="8">Vietnam Oak-Knoll (FVO)</strain>
    </source>
</reference>
<evidence type="ECO:0000256" key="4">
    <source>
        <dbReference type="ARBA" id="ARBA00023136"/>
    </source>
</evidence>
<dbReference type="GO" id="GO:0016020">
    <property type="term" value="C:membrane"/>
    <property type="evidence" value="ECO:0007669"/>
    <property type="project" value="UniProtKB-SubCell"/>
</dbReference>
<protein>
    <recommendedName>
        <fullName evidence="9">GAF domain-containing protein</fullName>
    </recommendedName>
</protein>